<protein>
    <submittedName>
        <fullName evidence="3">Transposase</fullName>
    </submittedName>
</protein>
<sequence length="635" mass="74819">MMTFFPVPYKDELLYSVLARYHIRSGNVSNKATQKDIYGTDSITAIMDLPSHISRIMENLPVGHHYTPEYLITNHTLYPFYSAFLPSEHATKVKESMIGDKGGSIYNKIGLMASSIKLYQYFKFCPQCVEEDLYNLGELYWHRIHQIPGVLVCLEHKMPLYDSQVSIRGYNKHDYRLATIENCRINTSDLQYSDNIMEKAINIAEDIEFLLNNKMKNKRSDWFRVQYLSKLKELGFANVNGKIKQKELLNSFLDFYEHGFLEKLQSDIGNNNNWLSDMLWRKNRTSHPIRHLLFIRFLGISISDLFNKKIEYKPFGDKPWPCLNPVADHYLRPVITDIEIEYGAESKGPIGLFRCDCGYVYLRTGPDHEEKDRYKLTKVKNFGSVWETKLEELTNKRFSLRDTARQLQVDPATVKKYAKKLGLKTYWTKRGQEEKKRTNTIEQCSVINNKEKNRRDWLNLRKQYPIKSKTELRQVNNRVFTWLYRNDRDWLNQNSPRLKSTIHDSHRVNWGDRDEGILEIVKVAITEMLSIDGKPKRITVSSIGSMLGIRPLLEKHLDKLPKTKEYMVEHTEGIRDFQVRRLQWAVQELREEGQDLSLWRIYRKAGIRENFQKELQEEAIKLVAKENDLYPCVDK</sequence>
<gene>
    <name evidence="3" type="ORF">HHU08_01395</name>
</gene>
<dbReference type="Pfam" id="PF15978">
    <property type="entry name" value="TnsD"/>
    <property type="match status" value="1"/>
</dbReference>
<accession>A0A7Y0PKH9</accession>
<keyword evidence="4" id="KW-1185">Reference proteome</keyword>
<dbReference type="InterPro" id="IPR032750">
    <property type="entry name" value="TnsD_C"/>
</dbReference>
<evidence type="ECO:0000259" key="1">
    <source>
        <dbReference type="Pfam" id="PF06527"/>
    </source>
</evidence>
<feature type="domain" description="TniQ" evidence="1">
    <location>
        <begin position="4"/>
        <end position="160"/>
    </location>
</feature>
<evidence type="ECO:0000313" key="4">
    <source>
        <dbReference type="Proteomes" id="UP000588491"/>
    </source>
</evidence>
<dbReference type="Proteomes" id="UP000588491">
    <property type="component" value="Unassembled WGS sequence"/>
</dbReference>
<dbReference type="EMBL" id="JABBPK010000001">
    <property type="protein sequence ID" value="NMO75695.1"/>
    <property type="molecule type" value="Genomic_DNA"/>
</dbReference>
<dbReference type="RefSeq" id="WP_169187623.1">
    <property type="nucleotide sequence ID" value="NZ_JABBPK010000001.1"/>
</dbReference>
<dbReference type="Pfam" id="PF06527">
    <property type="entry name" value="TniQ"/>
    <property type="match status" value="1"/>
</dbReference>
<dbReference type="AlphaFoldDB" id="A0A7Y0PKH9"/>
<dbReference type="InterPro" id="IPR009492">
    <property type="entry name" value="TniQ"/>
</dbReference>
<comment type="caution">
    <text evidence="3">The sequence shown here is derived from an EMBL/GenBank/DDBJ whole genome shotgun (WGS) entry which is preliminary data.</text>
</comment>
<name>A0A7Y0PKH9_9BACI</name>
<evidence type="ECO:0000259" key="2">
    <source>
        <dbReference type="Pfam" id="PF15978"/>
    </source>
</evidence>
<organism evidence="3 4">
    <name type="scientific">Niallia alba</name>
    <dbReference type="NCBI Taxonomy" id="2729105"/>
    <lineage>
        <taxon>Bacteria</taxon>
        <taxon>Bacillati</taxon>
        <taxon>Bacillota</taxon>
        <taxon>Bacilli</taxon>
        <taxon>Bacillales</taxon>
        <taxon>Bacillaceae</taxon>
        <taxon>Niallia</taxon>
    </lineage>
</organism>
<reference evidence="3 4" key="1">
    <citation type="submission" date="2020-04" db="EMBL/GenBank/DDBJ databases">
        <title>Bacillus sp. UniB3 isolated from commercial digestive syrup.</title>
        <authorList>
            <person name="Thorat V."/>
            <person name="Kirdat K."/>
            <person name="Tiwarekar B."/>
            <person name="Yadav A."/>
        </authorList>
    </citation>
    <scope>NUCLEOTIDE SEQUENCE [LARGE SCALE GENOMIC DNA]</scope>
    <source>
        <strain evidence="3 4">UniB3</strain>
    </source>
</reference>
<proteinExistence type="predicted"/>
<evidence type="ECO:0000313" key="3">
    <source>
        <dbReference type="EMBL" id="NMO75695.1"/>
    </source>
</evidence>
<feature type="domain" description="Transposon Tn7 transposition protein TnsD C-terminal" evidence="2">
    <location>
        <begin position="203"/>
        <end position="566"/>
    </location>
</feature>